<protein>
    <submittedName>
        <fullName evidence="1">Uncharacterized protein</fullName>
    </submittedName>
</protein>
<proteinExistence type="predicted"/>
<comment type="caution">
    <text evidence="1">The sequence shown here is derived from an EMBL/GenBank/DDBJ whole genome shotgun (WGS) entry which is preliminary data.</text>
</comment>
<dbReference type="AlphaFoldDB" id="A0AAV4Q5U3"/>
<dbReference type="EMBL" id="BPLR01005705">
    <property type="protein sequence ID" value="GIY04420.1"/>
    <property type="molecule type" value="Genomic_DNA"/>
</dbReference>
<dbReference type="Proteomes" id="UP001054945">
    <property type="component" value="Unassembled WGS sequence"/>
</dbReference>
<evidence type="ECO:0000313" key="2">
    <source>
        <dbReference type="Proteomes" id="UP001054945"/>
    </source>
</evidence>
<organism evidence="1 2">
    <name type="scientific">Caerostris extrusa</name>
    <name type="common">Bark spider</name>
    <name type="synonym">Caerostris bankana</name>
    <dbReference type="NCBI Taxonomy" id="172846"/>
    <lineage>
        <taxon>Eukaryota</taxon>
        <taxon>Metazoa</taxon>
        <taxon>Ecdysozoa</taxon>
        <taxon>Arthropoda</taxon>
        <taxon>Chelicerata</taxon>
        <taxon>Arachnida</taxon>
        <taxon>Araneae</taxon>
        <taxon>Araneomorphae</taxon>
        <taxon>Entelegynae</taxon>
        <taxon>Araneoidea</taxon>
        <taxon>Araneidae</taxon>
        <taxon>Caerostris</taxon>
    </lineage>
</organism>
<reference evidence="1 2" key="1">
    <citation type="submission" date="2021-06" db="EMBL/GenBank/DDBJ databases">
        <title>Caerostris extrusa draft genome.</title>
        <authorList>
            <person name="Kono N."/>
            <person name="Arakawa K."/>
        </authorList>
    </citation>
    <scope>NUCLEOTIDE SEQUENCE [LARGE SCALE GENOMIC DNA]</scope>
</reference>
<gene>
    <name evidence="1" type="ORF">CEXT_588291</name>
</gene>
<keyword evidence="2" id="KW-1185">Reference proteome</keyword>
<name>A0AAV4Q5U3_CAEEX</name>
<evidence type="ECO:0000313" key="1">
    <source>
        <dbReference type="EMBL" id="GIY04420.1"/>
    </source>
</evidence>
<sequence>MGNIRKATRVHATPSIYQTSIHLGNTVSVETRSCIFNTDGRNISRRFSSAPELFPVPEARGKNTRRNKANIRALFLLRPDHHRKREGMK</sequence>
<accession>A0AAV4Q5U3</accession>